<dbReference type="FunFam" id="1.20.5.170:FF:000004">
    <property type="entry name" value="Keratin, type II cytoskeletal 5"/>
    <property type="match status" value="1"/>
</dbReference>
<reference evidence="5" key="2">
    <citation type="submission" date="2025-09" db="UniProtKB">
        <authorList>
            <consortium name="Ensembl"/>
        </authorList>
    </citation>
    <scope>IDENTIFICATION</scope>
</reference>
<organism evidence="5 6">
    <name type="scientific">Pelusios castaneus</name>
    <name type="common">West African mud turtle</name>
    <dbReference type="NCBI Taxonomy" id="367368"/>
    <lineage>
        <taxon>Eukaryota</taxon>
        <taxon>Metazoa</taxon>
        <taxon>Chordata</taxon>
        <taxon>Craniata</taxon>
        <taxon>Vertebrata</taxon>
        <taxon>Euteleostomi</taxon>
        <taxon>Archelosauria</taxon>
        <taxon>Testudinata</taxon>
        <taxon>Testudines</taxon>
        <taxon>Pleurodira</taxon>
        <taxon>Pelomedusidae</taxon>
        <taxon>Pelusios</taxon>
    </lineage>
</organism>
<dbReference type="PANTHER" id="PTHR45616:SF1">
    <property type="entry name" value="KERATIN, TYPE II CYTOSKELETAL 80"/>
    <property type="match status" value="1"/>
</dbReference>
<dbReference type="GO" id="GO:0031424">
    <property type="term" value="P:keratinization"/>
    <property type="evidence" value="ECO:0007669"/>
    <property type="project" value="TreeGrafter"/>
</dbReference>
<dbReference type="PRINTS" id="PR01276">
    <property type="entry name" value="TYPE2KERATIN"/>
</dbReference>
<dbReference type="Gene3D" id="1.20.5.500">
    <property type="entry name" value="Single helix bin"/>
    <property type="match status" value="1"/>
</dbReference>
<dbReference type="Proteomes" id="UP000694393">
    <property type="component" value="Unplaced"/>
</dbReference>
<proteinExistence type="predicted"/>
<dbReference type="Gene3D" id="1.20.5.170">
    <property type="match status" value="1"/>
</dbReference>
<dbReference type="PROSITE" id="PS51842">
    <property type="entry name" value="IF_ROD_2"/>
    <property type="match status" value="1"/>
</dbReference>
<feature type="coiled-coil region" evidence="3">
    <location>
        <begin position="123"/>
        <end position="157"/>
    </location>
</feature>
<evidence type="ECO:0000313" key="5">
    <source>
        <dbReference type="Ensembl" id="ENSPCEP00000020886.1"/>
    </source>
</evidence>
<dbReference type="SMART" id="SM01391">
    <property type="entry name" value="Filament"/>
    <property type="match status" value="1"/>
</dbReference>
<sequence>SWIYNSFTASSEYESCISPGSGTSTSFSSGSLGGYRCSSSPSVSISRNLLTPLHLDIDPAFQERRKQEKEEIKTLNNQFASLIGKVQCLEQQNKILTIRWSFLKDQNHSQSESDIKLLYDQYMSRLKQEMRAVSHEREQLESQLTEVLNSMDDIRCRYEGEIHKRSGIEFTFVELKKDLDASSMHKTELEVKLRGLQELMELKKTVYEQELQELLSETKDVSVNLGIDNRCSLDLSRIVEDVRAQYEALALRSWEDAEAATWSKLNEGASHSATYRDHLLSSRREIAELNIRIQKLRSSIVSLESQCLRLEEDIKEAGEHGQRTLQDARAKLAELEEALQKGKADLAHLVKEYRELMNIKLALDVEILTYRKLVEGEESRWVRPPFLLVGKSCCRGSPARARLTPGVGKASLVDPREKLCNGGFYLSIILFIAFS</sequence>
<dbReference type="Pfam" id="PF00038">
    <property type="entry name" value="Filament"/>
    <property type="match status" value="1"/>
</dbReference>
<protein>
    <submittedName>
        <fullName evidence="5">Keratin 80</fullName>
    </submittedName>
</protein>
<keyword evidence="6" id="KW-1185">Reference proteome</keyword>
<name>A0A8C8SHW5_9SAUR</name>
<keyword evidence="2 3" id="KW-0175">Coiled coil</keyword>
<dbReference type="FunFam" id="1.20.5.1160:FF:000001">
    <property type="entry name" value="Keratin type II"/>
    <property type="match status" value="1"/>
</dbReference>
<evidence type="ECO:0000313" key="6">
    <source>
        <dbReference type="Proteomes" id="UP000694393"/>
    </source>
</evidence>
<feature type="domain" description="IF rod" evidence="4">
    <location>
        <begin position="68"/>
        <end position="381"/>
    </location>
</feature>
<dbReference type="SUPFAM" id="SSF64593">
    <property type="entry name" value="Intermediate filament protein, coiled coil region"/>
    <property type="match status" value="2"/>
</dbReference>
<feature type="coiled-coil region" evidence="3">
    <location>
        <begin position="279"/>
        <end position="352"/>
    </location>
</feature>
<accession>A0A8C8SHW5</accession>
<dbReference type="Ensembl" id="ENSPCET00000021612.1">
    <property type="protein sequence ID" value="ENSPCEP00000020886.1"/>
    <property type="gene ID" value="ENSPCEG00000016085.1"/>
</dbReference>
<dbReference type="Gene3D" id="1.20.5.1160">
    <property type="entry name" value="Vasodilator-stimulated phosphoprotein"/>
    <property type="match status" value="1"/>
</dbReference>
<dbReference type="GO" id="GO:0045095">
    <property type="term" value="C:keratin filament"/>
    <property type="evidence" value="ECO:0007669"/>
    <property type="project" value="InterPro"/>
</dbReference>
<evidence type="ECO:0000256" key="1">
    <source>
        <dbReference type="ARBA" id="ARBA00022754"/>
    </source>
</evidence>
<keyword evidence="1" id="KW-0403">Intermediate filament</keyword>
<dbReference type="InterPro" id="IPR039008">
    <property type="entry name" value="IF_rod_dom"/>
</dbReference>
<dbReference type="GO" id="GO:0045109">
    <property type="term" value="P:intermediate filament organization"/>
    <property type="evidence" value="ECO:0007669"/>
    <property type="project" value="TreeGrafter"/>
</dbReference>
<evidence type="ECO:0000256" key="2">
    <source>
        <dbReference type="ARBA" id="ARBA00023054"/>
    </source>
</evidence>
<evidence type="ECO:0000259" key="4">
    <source>
        <dbReference type="PROSITE" id="PS51842"/>
    </source>
</evidence>
<evidence type="ECO:0000256" key="3">
    <source>
        <dbReference type="SAM" id="Coils"/>
    </source>
</evidence>
<dbReference type="AlphaFoldDB" id="A0A8C8SHW5"/>
<dbReference type="GO" id="GO:0005615">
    <property type="term" value="C:extracellular space"/>
    <property type="evidence" value="ECO:0007669"/>
    <property type="project" value="TreeGrafter"/>
</dbReference>
<reference evidence="5" key="1">
    <citation type="submission" date="2025-08" db="UniProtKB">
        <authorList>
            <consortium name="Ensembl"/>
        </authorList>
    </citation>
    <scope>IDENTIFICATION</scope>
</reference>
<dbReference type="PANTHER" id="PTHR45616">
    <property type="entry name" value="GATA-TYPE DOMAIN-CONTAINING PROTEIN"/>
    <property type="match status" value="1"/>
</dbReference>
<dbReference type="GO" id="GO:0030280">
    <property type="term" value="F:structural constituent of skin epidermis"/>
    <property type="evidence" value="ECO:0007669"/>
    <property type="project" value="TreeGrafter"/>
</dbReference>
<dbReference type="InterPro" id="IPR003054">
    <property type="entry name" value="Keratin_II"/>
</dbReference>
<feature type="coiled-coil region" evidence="3">
    <location>
        <begin position="65"/>
        <end position="92"/>
    </location>
</feature>